<evidence type="ECO:0000259" key="5">
    <source>
        <dbReference type="PROSITE" id="PS50931"/>
    </source>
</evidence>
<sequence length="307" mass="33448">MEFRHLRYFLAVADAGHITRAAEQLGIQQPPLSQQIKALEQQLGLALFHRHPKGVSLTDGGRLFEAEARRIVNDTEAMQARMALVARGETGRLDVGITSSAGAHAFTPRVLRACRIHVASVALTITERNAAEITDAVADARLHCGLLRVPVATPPGLSFETLLREPVMVALPADHPLAQRTGRRAAQPLSILDLRDESLILVRKPGAPGLYQNLLALFNEQGLQPRIYAEVERMTTNINLVASGMGVSIVPASMRTLHPEEVVYRPLRESARLDAPITLVYRTADCVGATARFVALCRETAQATAQQ</sequence>
<evidence type="ECO:0000313" key="6">
    <source>
        <dbReference type="EMBL" id="NYE81904.1"/>
    </source>
</evidence>
<evidence type="ECO:0000256" key="1">
    <source>
        <dbReference type="ARBA" id="ARBA00009437"/>
    </source>
</evidence>
<dbReference type="EMBL" id="JACBYR010000001">
    <property type="protein sequence ID" value="NYE81904.1"/>
    <property type="molecule type" value="Genomic_DNA"/>
</dbReference>
<dbReference type="AlphaFoldDB" id="A0A7Y9IT98"/>
<organism evidence="6 7">
    <name type="scientific">Pigmentiphaga litoralis</name>
    <dbReference type="NCBI Taxonomy" id="516702"/>
    <lineage>
        <taxon>Bacteria</taxon>
        <taxon>Pseudomonadati</taxon>
        <taxon>Pseudomonadota</taxon>
        <taxon>Betaproteobacteria</taxon>
        <taxon>Burkholderiales</taxon>
        <taxon>Alcaligenaceae</taxon>
        <taxon>Pigmentiphaga</taxon>
    </lineage>
</organism>
<dbReference type="Proteomes" id="UP000542125">
    <property type="component" value="Unassembled WGS sequence"/>
</dbReference>
<feature type="domain" description="HTH lysR-type" evidence="5">
    <location>
        <begin position="1"/>
        <end position="58"/>
    </location>
</feature>
<dbReference type="FunFam" id="1.10.10.10:FF:000001">
    <property type="entry name" value="LysR family transcriptional regulator"/>
    <property type="match status" value="1"/>
</dbReference>
<dbReference type="SUPFAM" id="SSF46785">
    <property type="entry name" value="Winged helix' DNA-binding domain"/>
    <property type="match status" value="1"/>
</dbReference>
<dbReference type="InterPro" id="IPR000847">
    <property type="entry name" value="LysR_HTH_N"/>
</dbReference>
<reference evidence="6 7" key="1">
    <citation type="submission" date="2020-07" db="EMBL/GenBank/DDBJ databases">
        <title>Genomic Encyclopedia of Type Strains, Phase IV (KMG-V): Genome sequencing to study the core and pangenomes of soil and plant-associated prokaryotes.</title>
        <authorList>
            <person name="Whitman W."/>
        </authorList>
    </citation>
    <scope>NUCLEOTIDE SEQUENCE [LARGE SCALE GENOMIC DNA]</scope>
    <source>
        <strain evidence="6 7">SAS40</strain>
    </source>
</reference>
<evidence type="ECO:0000313" key="7">
    <source>
        <dbReference type="Proteomes" id="UP000542125"/>
    </source>
</evidence>
<dbReference type="GO" id="GO:0003677">
    <property type="term" value="F:DNA binding"/>
    <property type="evidence" value="ECO:0007669"/>
    <property type="project" value="UniProtKB-KW"/>
</dbReference>
<comment type="similarity">
    <text evidence="1">Belongs to the LysR transcriptional regulatory family.</text>
</comment>
<dbReference type="PROSITE" id="PS50931">
    <property type="entry name" value="HTH_LYSR"/>
    <property type="match status" value="1"/>
</dbReference>
<keyword evidence="2" id="KW-0805">Transcription regulation</keyword>
<dbReference type="GO" id="GO:0003700">
    <property type="term" value="F:DNA-binding transcription factor activity"/>
    <property type="evidence" value="ECO:0007669"/>
    <property type="project" value="InterPro"/>
</dbReference>
<dbReference type="Gene3D" id="3.40.190.10">
    <property type="entry name" value="Periplasmic binding protein-like II"/>
    <property type="match status" value="2"/>
</dbReference>
<keyword evidence="3 6" id="KW-0238">DNA-binding</keyword>
<dbReference type="GO" id="GO:0032993">
    <property type="term" value="C:protein-DNA complex"/>
    <property type="evidence" value="ECO:0007669"/>
    <property type="project" value="TreeGrafter"/>
</dbReference>
<dbReference type="Pfam" id="PF03466">
    <property type="entry name" value="LysR_substrate"/>
    <property type="match status" value="1"/>
</dbReference>
<dbReference type="PANTHER" id="PTHR30346">
    <property type="entry name" value="TRANSCRIPTIONAL DUAL REGULATOR HCAR-RELATED"/>
    <property type="match status" value="1"/>
</dbReference>
<dbReference type="InterPro" id="IPR036388">
    <property type="entry name" value="WH-like_DNA-bd_sf"/>
</dbReference>
<evidence type="ECO:0000256" key="4">
    <source>
        <dbReference type="ARBA" id="ARBA00023163"/>
    </source>
</evidence>
<dbReference type="InterPro" id="IPR036390">
    <property type="entry name" value="WH_DNA-bd_sf"/>
</dbReference>
<gene>
    <name evidence="6" type="ORF">FHW18_001175</name>
</gene>
<keyword evidence="4" id="KW-0804">Transcription</keyword>
<accession>A0A7Y9IT98</accession>
<comment type="caution">
    <text evidence="6">The sequence shown here is derived from an EMBL/GenBank/DDBJ whole genome shotgun (WGS) entry which is preliminary data.</text>
</comment>
<dbReference type="SUPFAM" id="SSF53850">
    <property type="entry name" value="Periplasmic binding protein-like II"/>
    <property type="match status" value="1"/>
</dbReference>
<dbReference type="Pfam" id="PF00126">
    <property type="entry name" value="HTH_1"/>
    <property type="match status" value="1"/>
</dbReference>
<name>A0A7Y9IT98_9BURK</name>
<dbReference type="Gene3D" id="1.10.10.10">
    <property type="entry name" value="Winged helix-like DNA-binding domain superfamily/Winged helix DNA-binding domain"/>
    <property type="match status" value="1"/>
</dbReference>
<dbReference type="InterPro" id="IPR005119">
    <property type="entry name" value="LysR_subst-bd"/>
</dbReference>
<proteinExistence type="inferred from homology"/>
<dbReference type="PRINTS" id="PR00039">
    <property type="entry name" value="HTHLYSR"/>
</dbReference>
<dbReference type="PANTHER" id="PTHR30346:SF30">
    <property type="entry name" value="SMALL NEUTRAL PROTEASE REGULATORY PROTEIN"/>
    <property type="match status" value="1"/>
</dbReference>
<dbReference type="RefSeq" id="WP_179584290.1">
    <property type="nucleotide sequence ID" value="NZ_JACBYR010000001.1"/>
</dbReference>
<keyword evidence="7" id="KW-1185">Reference proteome</keyword>
<evidence type="ECO:0000256" key="2">
    <source>
        <dbReference type="ARBA" id="ARBA00023015"/>
    </source>
</evidence>
<evidence type="ECO:0000256" key="3">
    <source>
        <dbReference type="ARBA" id="ARBA00023125"/>
    </source>
</evidence>
<protein>
    <submittedName>
        <fullName evidence="6">DNA-binding transcriptional LysR family regulator</fullName>
    </submittedName>
</protein>